<keyword evidence="3" id="KW-1185">Reference proteome</keyword>
<proteinExistence type="predicted"/>
<evidence type="ECO:0000313" key="3">
    <source>
        <dbReference type="Proteomes" id="UP001139104"/>
    </source>
</evidence>
<evidence type="ECO:0000256" key="1">
    <source>
        <dbReference type="SAM" id="MobiDB-lite"/>
    </source>
</evidence>
<accession>A0ABS9Z7A9</accession>
<evidence type="ECO:0000313" key="2">
    <source>
        <dbReference type="EMBL" id="MCI4683072.1"/>
    </source>
</evidence>
<gene>
    <name evidence="2" type="ORF">K2U94_09885</name>
</gene>
<dbReference type="RefSeq" id="WP_243067043.1">
    <property type="nucleotide sequence ID" value="NZ_JAIVFK010000012.1"/>
</dbReference>
<dbReference type="EMBL" id="JAIVFP010000001">
    <property type="protein sequence ID" value="MCI4683072.1"/>
    <property type="molecule type" value="Genomic_DNA"/>
</dbReference>
<protein>
    <recommendedName>
        <fullName evidence="4">Vanillate O-demethylase oxygenase-like C-terminal catalytic domain-containing protein</fullName>
    </recommendedName>
</protein>
<reference evidence="2" key="1">
    <citation type="journal article" date="2022" name="ISME J.">
        <title>Identification of active gaseous-alkane degraders at natural gas seeps.</title>
        <authorList>
            <person name="Farhan Ul Haque M."/>
            <person name="Hernandez M."/>
            <person name="Crombie A.T."/>
            <person name="Murrell J.C."/>
        </authorList>
    </citation>
    <scope>NUCLEOTIDE SEQUENCE</scope>
    <source>
        <strain evidence="2">PC2</strain>
    </source>
</reference>
<comment type="caution">
    <text evidence="2">The sequence shown here is derived from an EMBL/GenBank/DDBJ whole genome shotgun (WGS) entry which is preliminary data.</text>
</comment>
<dbReference type="Proteomes" id="UP001139104">
    <property type="component" value="Unassembled WGS sequence"/>
</dbReference>
<sequence length="247" mass="28723">MHRVKFRLIEPRLEPRRIRMPVPGWAGDPQPRADGSQEQPWHCTPFSEMAKYSVEILYPYDHEIRVSTRSGRFAFEGDFGPPPDDERAWPPFRSFGDGFYTFQLLLDLKPELGFATRIDPHPRYFTDPTDTTPLAVPALIRNWWPMIYFIVFKAPPEGRTHIFRPGEPMAQFSFVPEDPDFVLEPMTEDEAAERELQSRRIYESRSTLGADSQWLSSTNTVFDATYRRLHGAMRGDRSKRPDDEDLG</sequence>
<name>A0ABS9Z7A9_9HYPH</name>
<organism evidence="2 3">
    <name type="scientific">Candidatus Rhodoblastus alkanivorans</name>
    <dbReference type="NCBI Taxonomy" id="2954117"/>
    <lineage>
        <taxon>Bacteria</taxon>
        <taxon>Pseudomonadati</taxon>
        <taxon>Pseudomonadota</taxon>
        <taxon>Alphaproteobacteria</taxon>
        <taxon>Hyphomicrobiales</taxon>
        <taxon>Rhodoblastaceae</taxon>
        <taxon>Rhodoblastus</taxon>
    </lineage>
</organism>
<feature type="region of interest" description="Disordered" evidence="1">
    <location>
        <begin position="20"/>
        <end position="40"/>
    </location>
</feature>
<evidence type="ECO:0008006" key="4">
    <source>
        <dbReference type="Google" id="ProtNLM"/>
    </source>
</evidence>